<dbReference type="InterPro" id="IPR055905">
    <property type="entry name" value="DUF7482"/>
</dbReference>
<feature type="domain" description="DUF7482" evidence="2">
    <location>
        <begin position="93"/>
        <end position="265"/>
    </location>
</feature>
<dbReference type="AlphaFoldDB" id="A0A0F9E9W4"/>
<feature type="transmembrane region" description="Helical" evidence="1">
    <location>
        <begin position="6"/>
        <end position="26"/>
    </location>
</feature>
<keyword evidence="1" id="KW-1133">Transmembrane helix</keyword>
<comment type="caution">
    <text evidence="3">The sequence shown here is derived from an EMBL/GenBank/DDBJ whole genome shotgun (WGS) entry which is preliminary data.</text>
</comment>
<reference evidence="3" key="1">
    <citation type="journal article" date="2015" name="Nature">
        <title>Complex archaea that bridge the gap between prokaryotes and eukaryotes.</title>
        <authorList>
            <person name="Spang A."/>
            <person name="Saw J.H."/>
            <person name="Jorgensen S.L."/>
            <person name="Zaremba-Niedzwiedzka K."/>
            <person name="Martijn J."/>
            <person name="Lind A.E."/>
            <person name="van Eijk R."/>
            <person name="Schleper C."/>
            <person name="Guy L."/>
            <person name="Ettema T.J."/>
        </authorList>
    </citation>
    <scope>NUCLEOTIDE SEQUENCE</scope>
</reference>
<keyword evidence="1" id="KW-0812">Transmembrane</keyword>
<keyword evidence="1" id="KW-0472">Membrane</keyword>
<dbReference type="Pfam" id="PF24298">
    <property type="entry name" value="DUF7482"/>
    <property type="match status" value="1"/>
</dbReference>
<name>A0A0F9E9W4_9ZZZZ</name>
<organism evidence="3">
    <name type="scientific">marine sediment metagenome</name>
    <dbReference type="NCBI Taxonomy" id="412755"/>
    <lineage>
        <taxon>unclassified sequences</taxon>
        <taxon>metagenomes</taxon>
        <taxon>ecological metagenomes</taxon>
    </lineage>
</organism>
<dbReference type="EMBL" id="LAZR01037948">
    <property type="protein sequence ID" value="KKL20828.1"/>
    <property type="molecule type" value="Genomic_DNA"/>
</dbReference>
<protein>
    <recommendedName>
        <fullName evidence="2">DUF7482 domain-containing protein</fullName>
    </recommendedName>
</protein>
<evidence type="ECO:0000256" key="1">
    <source>
        <dbReference type="SAM" id="Phobius"/>
    </source>
</evidence>
<proteinExistence type="predicted"/>
<evidence type="ECO:0000313" key="3">
    <source>
        <dbReference type="EMBL" id="KKL20828.1"/>
    </source>
</evidence>
<evidence type="ECO:0000259" key="2">
    <source>
        <dbReference type="Pfam" id="PF24298"/>
    </source>
</evidence>
<gene>
    <name evidence="3" type="ORF">LCGC14_2451570</name>
</gene>
<accession>A0A0F9E9W4</accession>
<sequence length="276" mass="31057">MVRQAVWIGITIGVFFAGIGISFVILSTTYNPNTMKFANQELFDQMMSLNPKMTAKWLDTTIGSEMREKQMMSDMSFNVNAPITIPLIDGYYNGEKVFFIHTEVSDQTMAEMMSMMINFPTFHVSELTNIPSEEMAKVYVFTNGISGSEPYGGGPFMYQIDVLDSVPNQMGYSQFRIPHLVTWSDNSTPRILTSVDEILVAESNGELTIQKTDNVVNAPMVVWKSDGIEQRASMIQRMFESMPGVNGEVTNVDVDNYIVMLKMHAKNGMGMMDMMK</sequence>